<gene>
    <name evidence="11" type="ORF">J2S72_000249</name>
</gene>
<evidence type="ECO:0000313" key="12">
    <source>
        <dbReference type="Proteomes" id="UP001236559"/>
    </source>
</evidence>
<accession>A0ABU0ASS9</accession>
<evidence type="ECO:0000256" key="2">
    <source>
        <dbReference type="ARBA" id="ARBA00006742"/>
    </source>
</evidence>
<dbReference type="Pfam" id="PF02699">
    <property type="entry name" value="YajC"/>
    <property type="match status" value="1"/>
</dbReference>
<evidence type="ECO:0000256" key="5">
    <source>
        <dbReference type="ARBA" id="ARBA00022692"/>
    </source>
</evidence>
<keyword evidence="3" id="KW-0813">Transport</keyword>
<comment type="caution">
    <text evidence="11">The sequence shown here is derived from an EMBL/GenBank/DDBJ whole genome shotgun (WGS) entry which is preliminary data.</text>
</comment>
<evidence type="ECO:0000256" key="4">
    <source>
        <dbReference type="ARBA" id="ARBA00022475"/>
    </source>
</evidence>
<keyword evidence="6" id="KW-0653">Protein transport</keyword>
<comment type="similarity">
    <text evidence="2">Belongs to the YajC family.</text>
</comment>
<keyword evidence="7 10" id="KW-1133">Transmembrane helix</keyword>
<keyword evidence="8" id="KW-0811">Translocation</keyword>
<dbReference type="SMART" id="SM01323">
    <property type="entry name" value="YajC"/>
    <property type="match status" value="1"/>
</dbReference>
<dbReference type="EMBL" id="JAUSTN010000001">
    <property type="protein sequence ID" value="MDQ0274253.1"/>
    <property type="molecule type" value="Genomic_DNA"/>
</dbReference>
<sequence length="99" mass="11480">MNPETQRMIASFLPLVFVFGFFYFFVIRKEKKKQNEIQDMRNNIKVGDMIITIGGIVGTVVTVKEDLFVIQTSGEKSKFEIMKWGINSVIENKKDLKEN</sequence>
<evidence type="ECO:0000313" key="11">
    <source>
        <dbReference type="EMBL" id="MDQ0274253.1"/>
    </source>
</evidence>
<dbReference type="RefSeq" id="WP_023056247.1">
    <property type="nucleotide sequence ID" value="NZ_JAUSTN010000001.1"/>
</dbReference>
<keyword evidence="12" id="KW-1185">Reference proteome</keyword>
<organism evidence="11 12">
    <name type="scientific">Peptoniphilus koenoeneniae</name>
    <dbReference type="NCBI Taxonomy" id="507751"/>
    <lineage>
        <taxon>Bacteria</taxon>
        <taxon>Bacillati</taxon>
        <taxon>Bacillota</taxon>
        <taxon>Tissierellia</taxon>
        <taxon>Tissierellales</taxon>
        <taxon>Peptoniphilaceae</taxon>
        <taxon>Peptoniphilus</taxon>
    </lineage>
</organism>
<dbReference type="Proteomes" id="UP001236559">
    <property type="component" value="Unassembled WGS sequence"/>
</dbReference>
<dbReference type="PANTHER" id="PTHR33909">
    <property type="entry name" value="SEC TRANSLOCON ACCESSORY COMPLEX SUBUNIT YAJC"/>
    <property type="match status" value="1"/>
</dbReference>
<evidence type="ECO:0000256" key="7">
    <source>
        <dbReference type="ARBA" id="ARBA00022989"/>
    </source>
</evidence>
<evidence type="ECO:0000256" key="1">
    <source>
        <dbReference type="ARBA" id="ARBA00004162"/>
    </source>
</evidence>
<keyword evidence="4" id="KW-1003">Cell membrane</keyword>
<dbReference type="PRINTS" id="PR01853">
    <property type="entry name" value="YAJCTRNLCASE"/>
</dbReference>
<keyword evidence="5 10" id="KW-0812">Transmembrane</keyword>
<evidence type="ECO:0000256" key="9">
    <source>
        <dbReference type="ARBA" id="ARBA00023136"/>
    </source>
</evidence>
<dbReference type="NCBIfam" id="TIGR00739">
    <property type="entry name" value="yajC"/>
    <property type="match status" value="1"/>
</dbReference>
<dbReference type="PANTHER" id="PTHR33909:SF1">
    <property type="entry name" value="SEC TRANSLOCON ACCESSORY COMPLEX SUBUNIT YAJC"/>
    <property type="match status" value="1"/>
</dbReference>
<name>A0ABU0ASS9_9FIRM</name>
<keyword evidence="9 10" id="KW-0472">Membrane</keyword>
<reference evidence="11 12" key="1">
    <citation type="submission" date="2023-07" db="EMBL/GenBank/DDBJ databases">
        <title>Genomic Encyclopedia of Type Strains, Phase IV (KMG-IV): sequencing the most valuable type-strain genomes for metagenomic binning, comparative biology and taxonomic classification.</title>
        <authorList>
            <person name="Goeker M."/>
        </authorList>
    </citation>
    <scope>NUCLEOTIDE SEQUENCE [LARGE SCALE GENOMIC DNA]</scope>
    <source>
        <strain evidence="11 12">DSM 22616</strain>
    </source>
</reference>
<evidence type="ECO:0000256" key="3">
    <source>
        <dbReference type="ARBA" id="ARBA00022448"/>
    </source>
</evidence>
<dbReference type="InterPro" id="IPR003849">
    <property type="entry name" value="Preprotein_translocase_YajC"/>
</dbReference>
<protein>
    <submittedName>
        <fullName evidence="11">Preprotein translocase subunit YajC</fullName>
    </submittedName>
</protein>
<evidence type="ECO:0000256" key="8">
    <source>
        <dbReference type="ARBA" id="ARBA00023010"/>
    </source>
</evidence>
<proteinExistence type="inferred from homology"/>
<feature type="transmembrane region" description="Helical" evidence="10">
    <location>
        <begin position="6"/>
        <end position="26"/>
    </location>
</feature>
<comment type="subcellular location">
    <subcellularLocation>
        <location evidence="1">Cell membrane</location>
        <topology evidence="1">Single-pass membrane protein</topology>
    </subcellularLocation>
</comment>
<evidence type="ECO:0000256" key="6">
    <source>
        <dbReference type="ARBA" id="ARBA00022927"/>
    </source>
</evidence>
<evidence type="ECO:0000256" key="10">
    <source>
        <dbReference type="SAM" id="Phobius"/>
    </source>
</evidence>